<feature type="region of interest" description="Disordered" evidence="12">
    <location>
        <begin position="267"/>
        <end position="292"/>
    </location>
</feature>
<keyword evidence="9" id="KW-0131">Cell cycle</keyword>
<reference evidence="14" key="3">
    <citation type="submission" date="2025-08" db="UniProtKB">
        <authorList>
            <consortium name="RefSeq"/>
        </authorList>
    </citation>
    <scope>IDENTIFICATION</scope>
</reference>
<dbReference type="PANTHER" id="PTHR31167:SF3">
    <property type="entry name" value="SPINDLE AND CENTRIOLE-ASSOCIATED PROTEIN 1"/>
    <property type="match status" value="1"/>
</dbReference>
<proteinExistence type="predicted"/>
<accession>A0A9J7MEF5</accession>
<evidence type="ECO:0000256" key="10">
    <source>
        <dbReference type="ARBA" id="ARBA00030722"/>
    </source>
</evidence>
<evidence type="ECO:0000256" key="7">
    <source>
        <dbReference type="ARBA" id="ARBA00023054"/>
    </source>
</evidence>
<organism evidence="13 14">
    <name type="scientific">Branchiostoma floridae</name>
    <name type="common">Florida lancelet</name>
    <name type="synonym">Amphioxus</name>
    <dbReference type="NCBI Taxonomy" id="7739"/>
    <lineage>
        <taxon>Eukaryota</taxon>
        <taxon>Metazoa</taxon>
        <taxon>Chordata</taxon>
        <taxon>Cephalochordata</taxon>
        <taxon>Leptocardii</taxon>
        <taxon>Amphioxiformes</taxon>
        <taxon>Branchiostomatidae</taxon>
        <taxon>Branchiostoma</taxon>
    </lineage>
</organism>
<evidence type="ECO:0000313" key="13">
    <source>
        <dbReference type="Proteomes" id="UP000001554"/>
    </source>
</evidence>
<evidence type="ECO:0000256" key="6">
    <source>
        <dbReference type="ARBA" id="ARBA00022776"/>
    </source>
</evidence>
<evidence type="ECO:0000256" key="4">
    <source>
        <dbReference type="ARBA" id="ARBA00022490"/>
    </source>
</evidence>
<reference evidence="14" key="1">
    <citation type="journal article" date="2016" name="Genome Biol. Evol.">
        <title>Conserved non-coding elements in the most distant genera of cephalochordates: the Goldilocks principle.</title>
        <authorList>
            <person name="Yue J.X."/>
            <person name="Kozmikova I."/>
            <person name="Ono H."/>
            <person name="Nossa C.W."/>
            <person name="Kozmik Z."/>
            <person name="Putnam N.H."/>
            <person name="Yu J.K."/>
            <person name="Holland L.Z."/>
        </authorList>
    </citation>
    <scope>NUCLEOTIDE SEQUENCE</scope>
</reference>
<feature type="region of interest" description="Disordered" evidence="12">
    <location>
        <begin position="1"/>
        <end position="29"/>
    </location>
</feature>
<gene>
    <name evidence="14" type="primary">LOC118432258</name>
</gene>
<evidence type="ECO:0000313" key="14">
    <source>
        <dbReference type="RefSeq" id="XP_035699686.1"/>
    </source>
</evidence>
<dbReference type="KEGG" id="bfo:118432258"/>
<evidence type="ECO:0000256" key="2">
    <source>
        <dbReference type="ARBA" id="ARBA00004186"/>
    </source>
</evidence>
<keyword evidence="5" id="KW-0132">Cell division</keyword>
<evidence type="ECO:0000256" key="12">
    <source>
        <dbReference type="SAM" id="MobiDB-lite"/>
    </source>
</evidence>
<dbReference type="GO" id="GO:0005814">
    <property type="term" value="C:centriole"/>
    <property type="evidence" value="ECO:0007669"/>
    <property type="project" value="UniProtKB-SubCell"/>
</dbReference>
<dbReference type="OMA" id="MDGSTEM"/>
<dbReference type="Proteomes" id="UP000001554">
    <property type="component" value="Chromosome 15"/>
</dbReference>
<keyword evidence="7 11" id="KW-0175">Coiled coil</keyword>
<evidence type="ECO:0000256" key="5">
    <source>
        <dbReference type="ARBA" id="ARBA00022618"/>
    </source>
</evidence>
<evidence type="ECO:0000256" key="9">
    <source>
        <dbReference type="ARBA" id="ARBA00023306"/>
    </source>
</evidence>
<sequence length="392" mass="43093">MDNLEAEIADYEHQAGMPTPPPPQQHKSPTLRGYTTSLLEAITRLTRHIKESESQLRSEAILRHHLMEEIAEQRALVDVLTADIINTQEQYTVLRGEFDQYRAKTEEQINYLKHTLYAVMKGSGNRSMDGSTEMSAQSFVPSESSDASMAPQTIPTHLRPLQPAVLLSPPRQRDQRAPQQQAAPVQPVPTSLADLHQRVSEVYRTLGKVPSTTVPTPTASIVISQPTEVSVVERSRDSLGTSPLPQPHLYTTDRAVSGAVNGVALPQSGLSRDSYGQQLTGGQGSSKTGRPVPVFAPSPELPGVAGVRQGRRGSLEEQLSVLSQQHTQAQRRLQQMEQWKKTVGVSPEDAVQFSGAPSPEAVHEEQVLQQQIDLLLHKHEEAQARLQGLVQQ</sequence>
<evidence type="ECO:0000256" key="11">
    <source>
        <dbReference type="SAM" id="Coils"/>
    </source>
</evidence>
<dbReference type="Pfam" id="PF15678">
    <property type="entry name" value="SPICE"/>
    <property type="match status" value="1"/>
</dbReference>
<comment type="subcellular location">
    <subcellularLocation>
        <location evidence="1">Cytoplasm</location>
        <location evidence="1">Cytoskeleton</location>
        <location evidence="1">Microtubule organizing center</location>
        <location evidence="1">Centrosome</location>
        <location evidence="1">Centriole</location>
    </subcellularLocation>
    <subcellularLocation>
        <location evidence="2">Cytoplasm</location>
        <location evidence="2">Cytoskeleton</location>
        <location evidence="2">Spindle</location>
    </subcellularLocation>
</comment>
<dbReference type="PANTHER" id="PTHR31167">
    <property type="entry name" value="SPINDLE AND CENTRIOLE ASSOCIATED PROTEIN 1 SPICE1"/>
    <property type="match status" value="1"/>
</dbReference>
<keyword evidence="4" id="KW-0963">Cytoplasm</keyword>
<dbReference type="GO" id="GO:0005819">
    <property type="term" value="C:spindle"/>
    <property type="evidence" value="ECO:0007669"/>
    <property type="project" value="UniProtKB-SubCell"/>
</dbReference>
<name>A0A9J7MEF5_BRAFL</name>
<dbReference type="GeneID" id="118432258"/>
<evidence type="ECO:0000256" key="1">
    <source>
        <dbReference type="ARBA" id="ARBA00004114"/>
    </source>
</evidence>
<feature type="compositionally biased region" description="Polar residues" evidence="12">
    <location>
        <begin position="268"/>
        <end position="278"/>
    </location>
</feature>
<protein>
    <recommendedName>
        <fullName evidence="3">Spindle and centriole-associated protein 1</fullName>
    </recommendedName>
    <alternativeName>
        <fullName evidence="10">Coiled-coil domain-containing protein 52</fullName>
    </alternativeName>
</protein>
<dbReference type="RefSeq" id="XP_035699686.1">
    <property type="nucleotide sequence ID" value="XM_035843793.1"/>
</dbReference>
<feature type="compositionally biased region" description="Low complexity" evidence="12">
    <location>
        <begin position="177"/>
        <end position="189"/>
    </location>
</feature>
<dbReference type="GO" id="GO:0090307">
    <property type="term" value="P:mitotic spindle assembly"/>
    <property type="evidence" value="ECO:0007669"/>
    <property type="project" value="InterPro"/>
</dbReference>
<feature type="region of interest" description="Disordered" evidence="12">
    <location>
        <begin position="170"/>
        <end position="189"/>
    </location>
</feature>
<evidence type="ECO:0000256" key="8">
    <source>
        <dbReference type="ARBA" id="ARBA00023212"/>
    </source>
</evidence>
<dbReference type="AlphaFoldDB" id="A0A9J7MEF5"/>
<evidence type="ECO:0000256" key="3">
    <source>
        <dbReference type="ARBA" id="ARBA00018313"/>
    </source>
</evidence>
<reference evidence="13" key="2">
    <citation type="journal article" date="2020" name="Nat. Ecol. Evol.">
        <title>Deeply conserved synteny resolves early events in vertebrate evolution.</title>
        <authorList>
            <person name="Simakov O."/>
            <person name="Marletaz F."/>
            <person name="Yue J.X."/>
            <person name="O'Connell B."/>
            <person name="Jenkins J."/>
            <person name="Brandt A."/>
            <person name="Calef R."/>
            <person name="Tung C.H."/>
            <person name="Huang T.K."/>
            <person name="Schmutz J."/>
            <person name="Satoh N."/>
            <person name="Yu J.K."/>
            <person name="Putnam N.H."/>
            <person name="Green R.E."/>
            <person name="Rokhsar D.S."/>
        </authorList>
    </citation>
    <scope>NUCLEOTIDE SEQUENCE [LARGE SCALE GENOMIC DNA]</scope>
    <source>
        <strain evidence="13">S238N-H82</strain>
    </source>
</reference>
<dbReference type="OrthoDB" id="6361178at2759"/>
<dbReference type="InterPro" id="IPR031387">
    <property type="entry name" value="SPICE1"/>
</dbReference>
<keyword evidence="6" id="KW-0498">Mitosis</keyword>
<dbReference type="GO" id="GO:0051301">
    <property type="term" value="P:cell division"/>
    <property type="evidence" value="ECO:0007669"/>
    <property type="project" value="UniProtKB-KW"/>
</dbReference>
<keyword evidence="13" id="KW-1185">Reference proteome</keyword>
<keyword evidence="8" id="KW-0206">Cytoskeleton</keyword>
<feature type="coiled-coil region" evidence="11">
    <location>
        <begin position="365"/>
        <end position="392"/>
    </location>
</feature>